<evidence type="ECO:0000256" key="2">
    <source>
        <dbReference type="SAM" id="SignalP"/>
    </source>
</evidence>
<evidence type="ECO:0000313" key="4">
    <source>
        <dbReference type="EMBL" id="KAF4507960.1"/>
    </source>
</evidence>
<comment type="caution">
    <text evidence="4">The sequence shown here is derived from an EMBL/GenBank/DDBJ whole genome shotgun (WGS) entry which is preliminary data.</text>
</comment>
<evidence type="ECO:0000259" key="3">
    <source>
        <dbReference type="Pfam" id="PF12222"/>
    </source>
</evidence>
<dbReference type="InterPro" id="IPR021102">
    <property type="entry name" value="PNGase_A"/>
</dbReference>
<gene>
    <name evidence="4" type="ORF">G6O67_004403</name>
</gene>
<accession>A0A8H4LYK2</accession>
<feature type="region of interest" description="Disordered" evidence="1">
    <location>
        <begin position="666"/>
        <end position="704"/>
    </location>
</feature>
<reference evidence="4 5" key="1">
    <citation type="journal article" date="2020" name="Genome Biol. Evol.">
        <title>A new high-quality draft genome assembly of the Chinese cordyceps Ophiocordyceps sinensis.</title>
        <authorList>
            <person name="Shu R."/>
            <person name="Zhang J."/>
            <person name="Meng Q."/>
            <person name="Zhang H."/>
            <person name="Zhou G."/>
            <person name="Li M."/>
            <person name="Wu P."/>
            <person name="Zhao Y."/>
            <person name="Chen C."/>
            <person name="Qin Q."/>
        </authorList>
    </citation>
    <scope>NUCLEOTIDE SEQUENCE [LARGE SCALE GENOMIC DNA]</scope>
    <source>
        <strain evidence="4 5">IOZ07</strain>
    </source>
</reference>
<dbReference type="Proteomes" id="UP000557566">
    <property type="component" value="Unassembled WGS sequence"/>
</dbReference>
<dbReference type="AlphaFoldDB" id="A0A8H4LYK2"/>
<dbReference type="OrthoDB" id="1612078at2759"/>
<evidence type="ECO:0000313" key="5">
    <source>
        <dbReference type="Proteomes" id="UP000557566"/>
    </source>
</evidence>
<dbReference type="EMBL" id="JAAVMX010000005">
    <property type="protein sequence ID" value="KAF4507960.1"/>
    <property type="molecule type" value="Genomic_DNA"/>
</dbReference>
<sequence length="704" mass="78307">MARAWWLLVLWLATAVLSNPAEMRELMRRAGEDPLEPQEPDPDAEALRCFQVTGPVLGPKGILAGNEIVGHTASAHQSCKVLILEHVFSNSYGHPYVGKFTPPSCEFGRAIFNLTVVSEGRQYDRLATLWVGDIEVWRTSTAEPRPHPGIVWSHVKDMTNYKSLWKRPQTVILDLGNLVNERYTGSYNVSLTATFFDEHDVSGLGGGVPADLIVPVSARKSSQGLSSVFVYPQEQAECPVELPRNIRRAVLTVAATGQAAEEFWWSNVPDPVTKDFANVTLPGLGGFREVRVRIDGRLAGLTWPFPVVFTGGIAPPLHRPLVGLQAFDLAEHEVDMTSWIGLICDGRPHNVSLEVVGENSVRVPQHWLLSAKMFVWLSSPGSVSLGEVPRVNISTPTFDLNLVADPDKRTQYRQLAKRAFNVRAGLRIDGQKVLSEWHQLFTMKSEGTVAGGGDFQQVRASYRGQDRALLDHISVYERNYGYPISTTYVTKRPTSGPYSMTIKANLTQGLEQVMTGESVFATGIEPFMNKMFSQKHGVEMLTMRRGRVSYYQREGGKSSGGFGDVRQTYAIGGHDLKNRDTSEFRAEPLLYNRDVTVINETVVRDEEFVYKPDMALPQRDTAPPRFMVEDHFDQYAPVMTDGLRGGSKGFSAKRFNLDLAIAGPRIKGSERAKTPNSKTPAHQKPVEQPLDEVVLERIKSRTSQ</sequence>
<proteinExistence type="predicted"/>
<feature type="compositionally biased region" description="Basic and acidic residues" evidence="1">
    <location>
        <begin position="694"/>
        <end position="704"/>
    </location>
</feature>
<feature type="domain" description="Peptide N-acetyl-beta-D-glucosaminyl asparaginase amidase A N-terminal" evidence="3">
    <location>
        <begin position="75"/>
        <end position="381"/>
    </location>
</feature>
<dbReference type="PANTHER" id="PTHR31104">
    <property type="entry name" value="PEPTIDE-N4-(N-ACETYL-BETA-GLUCOSAMINYL)ASPARAGINE AMIDASE A PROTEIN"/>
    <property type="match status" value="1"/>
</dbReference>
<name>A0A8H4LYK2_9HYPO</name>
<evidence type="ECO:0000256" key="1">
    <source>
        <dbReference type="SAM" id="MobiDB-lite"/>
    </source>
</evidence>
<keyword evidence="5" id="KW-1185">Reference proteome</keyword>
<protein>
    <recommendedName>
        <fullName evidence="3">Peptide N-acetyl-beta-D-glucosaminyl asparaginase amidase A N-terminal domain-containing protein</fullName>
    </recommendedName>
</protein>
<feature type="chain" id="PRO_5034803573" description="Peptide N-acetyl-beta-D-glucosaminyl asparaginase amidase A N-terminal domain-containing protein" evidence="2">
    <location>
        <begin position="19"/>
        <end position="704"/>
    </location>
</feature>
<feature type="signal peptide" evidence="2">
    <location>
        <begin position="1"/>
        <end position="18"/>
    </location>
</feature>
<dbReference type="InterPro" id="IPR056948">
    <property type="entry name" value="PNGaseA_N"/>
</dbReference>
<dbReference type="Pfam" id="PF25156">
    <property type="entry name" value="PNGase_A_C"/>
    <property type="match status" value="1"/>
</dbReference>
<dbReference type="Pfam" id="PF12222">
    <property type="entry name" value="PNGaseA"/>
    <property type="match status" value="1"/>
</dbReference>
<organism evidence="4 5">
    <name type="scientific">Ophiocordyceps sinensis</name>
    <dbReference type="NCBI Taxonomy" id="72228"/>
    <lineage>
        <taxon>Eukaryota</taxon>
        <taxon>Fungi</taxon>
        <taxon>Dikarya</taxon>
        <taxon>Ascomycota</taxon>
        <taxon>Pezizomycotina</taxon>
        <taxon>Sordariomycetes</taxon>
        <taxon>Hypocreomycetidae</taxon>
        <taxon>Hypocreales</taxon>
        <taxon>Ophiocordycipitaceae</taxon>
        <taxon>Ophiocordyceps</taxon>
    </lineage>
</organism>
<keyword evidence="2" id="KW-0732">Signal</keyword>